<dbReference type="Proteomes" id="UP001501444">
    <property type="component" value="Unassembled WGS sequence"/>
</dbReference>
<accession>A0ABP5T439</accession>
<feature type="transmembrane region" description="Helical" evidence="7">
    <location>
        <begin position="136"/>
        <end position="156"/>
    </location>
</feature>
<dbReference type="InterPro" id="IPR035906">
    <property type="entry name" value="MetI-like_sf"/>
</dbReference>
<evidence type="ECO:0000313" key="10">
    <source>
        <dbReference type="Proteomes" id="UP001501444"/>
    </source>
</evidence>
<evidence type="ECO:0000256" key="3">
    <source>
        <dbReference type="ARBA" id="ARBA00022475"/>
    </source>
</evidence>
<feature type="transmembrane region" description="Helical" evidence="7">
    <location>
        <begin position="529"/>
        <end position="549"/>
    </location>
</feature>
<evidence type="ECO:0000256" key="5">
    <source>
        <dbReference type="ARBA" id="ARBA00022989"/>
    </source>
</evidence>
<dbReference type="PANTHER" id="PTHR30043:SF1">
    <property type="entry name" value="ABC TRANSPORT SYSTEM PERMEASE PROTEIN P69"/>
    <property type="match status" value="1"/>
</dbReference>
<feature type="transmembrane region" description="Helical" evidence="7">
    <location>
        <begin position="246"/>
        <end position="271"/>
    </location>
</feature>
<dbReference type="PROSITE" id="PS50928">
    <property type="entry name" value="ABC_TM1"/>
    <property type="match status" value="2"/>
</dbReference>
<keyword evidence="10" id="KW-1185">Reference proteome</keyword>
<dbReference type="SUPFAM" id="SSF161098">
    <property type="entry name" value="MetI-like"/>
    <property type="match status" value="2"/>
</dbReference>
<evidence type="ECO:0000256" key="4">
    <source>
        <dbReference type="ARBA" id="ARBA00022692"/>
    </source>
</evidence>
<keyword evidence="6 7" id="KW-0472">Membrane</keyword>
<feature type="transmembrane region" description="Helical" evidence="7">
    <location>
        <begin position="404"/>
        <end position="427"/>
    </location>
</feature>
<proteinExistence type="inferred from homology"/>
<dbReference type="RefSeq" id="WP_344612688.1">
    <property type="nucleotide sequence ID" value="NZ_BAAARV010000022.1"/>
</dbReference>
<evidence type="ECO:0000259" key="8">
    <source>
        <dbReference type="PROSITE" id="PS50928"/>
    </source>
</evidence>
<evidence type="ECO:0000313" key="9">
    <source>
        <dbReference type="EMBL" id="GAA2342800.1"/>
    </source>
</evidence>
<organism evidence="9 10">
    <name type="scientific">Dactylosporangium salmoneum</name>
    <dbReference type="NCBI Taxonomy" id="53361"/>
    <lineage>
        <taxon>Bacteria</taxon>
        <taxon>Bacillati</taxon>
        <taxon>Actinomycetota</taxon>
        <taxon>Actinomycetes</taxon>
        <taxon>Micromonosporales</taxon>
        <taxon>Micromonosporaceae</taxon>
        <taxon>Dactylosporangium</taxon>
    </lineage>
</organism>
<keyword evidence="4 7" id="KW-0812">Transmembrane</keyword>
<comment type="caution">
    <text evidence="9">The sequence shown here is derived from an EMBL/GenBank/DDBJ whole genome shotgun (WGS) entry which is preliminary data.</text>
</comment>
<dbReference type="InterPro" id="IPR000515">
    <property type="entry name" value="MetI-like"/>
</dbReference>
<evidence type="ECO:0000256" key="1">
    <source>
        <dbReference type="ARBA" id="ARBA00004651"/>
    </source>
</evidence>
<keyword evidence="2 7" id="KW-0813">Transport</keyword>
<feature type="domain" description="ABC transmembrane type-1" evidence="8">
    <location>
        <begin position="81"/>
        <end position="264"/>
    </location>
</feature>
<evidence type="ECO:0000256" key="7">
    <source>
        <dbReference type="RuleBase" id="RU363032"/>
    </source>
</evidence>
<dbReference type="Gene3D" id="1.10.3720.10">
    <property type="entry name" value="MetI-like"/>
    <property type="match status" value="2"/>
</dbReference>
<dbReference type="EMBL" id="BAAARV010000022">
    <property type="protein sequence ID" value="GAA2342800.1"/>
    <property type="molecule type" value="Genomic_DNA"/>
</dbReference>
<gene>
    <name evidence="9" type="primary">phnE</name>
    <name evidence="9" type="ORF">GCM10010170_027170</name>
</gene>
<feature type="transmembrane region" description="Helical" evidence="7">
    <location>
        <begin position="362"/>
        <end position="384"/>
    </location>
</feature>
<evidence type="ECO:0000256" key="6">
    <source>
        <dbReference type="ARBA" id="ARBA00023136"/>
    </source>
</evidence>
<protein>
    <submittedName>
        <fullName evidence="9">Phosphonate ABC transporter, permease protein PhnE</fullName>
    </submittedName>
</protein>
<feature type="transmembrane region" description="Helical" evidence="7">
    <location>
        <begin position="307"/>
        <end position="330"/>
    </location>
</feature>
<dbReference type="InterPro" id="IPR005769">
    <property type="entry name" value="PhnE/PtxC"/>
</dbReference>
<evidence type="ECO:0000256" key="2">
    <source>
        <dbReference type="ARBA" id="ARBA00022448"/>
    </source>
</evidence>
<comment type="subcellular location">
    <subcellularLocation>
        <location evidence="1 7">Cell membrane</location>
        <topology evidence="1 7">Multi-pass membrane protein</topology>
    </subcellularLocation>
</comment>
<reference evidence="10" key="1">
    <citation type="journal article" date="2019" name="Int. J. Syst. Evol. Microbiol.">
        <title>The Global Catalogue of Microorganisms (GCM) 10K type strain sequencing project: providing services to taxonomists for standard genome sequencing and annotation.</title>
        <authorList>
            <consortium name="The Broad Institute Genomics Platform"/>
            <consortium name="The Broad Institute Genome Sequencing Center for Infectious Disease"/>
            <person name="Wu L."/>
            <person name="Ma J."/>
        </authorList>
    </citation>
    <scope>NUCLEOTIDE SEQUENCE [LARGE SCALE GENOMIC DNA]</scope>
    <source>
        <strain evidence="10">JCM 3272</strain>
    </source>
</reference>
<comment type="similarity">
    <text evidence="7">Belongs to the binding-protein-dependent transport system permease family.</text>
</comment>
<name>A0ABP5T439_9ACTN</name>
<dbReference type="CDD" id="cd06261">
    <property type="entry name" value="TM_PBP2"/>
    <property type="match status" value="1"/>
</dbReference>
<dbReference type="Pfam" id="PF00528">
    <property type="entry name" value="BPD_transp_1"/>
    <property type="match status" value="2"/>
</dbReference>
<dbReference type="PANTHER" id="PTHR30043">
    <property type="entry name" value="PHOSPHONATES TRANSPORT SYSTEM PERMEASE PROTEIN"/>
    <property type="match status" value="1"/>
</dbReference>
<feature type="transmembrane region" description="Helical" evidence="7">
    <location>
        <begin position="498"/>
        <end position="517"/>
    </location>
</feature>
<feature type="domain" description="ABC transmembrane type-1" evidence="8">
    <location>
        <begin position="363"/>
        <end position="546"/>
    </location>
</feature>
<feature type="transmembrane region" description="Helical" evidence="7">
    <location>
        <begin position="214"/>
        <end position="234"/>
    </location>
</feature>
<dbReference type="NCBIfam" id="TIGR01097">
    <property type="entry name" value="PhnE"/>
    <property type="match status" value="1"/>
</dbReference>
<feature type="transmembrane region" description="Helical" evidence="7">
    <location>
        <begin position="77"/>
        <end position="100"/>
    </location>
</feature>
<sequence>MSAVDAPEVDLERAVKRPGPAPSTLVAAGLLVALLVFAIWSIGEIGFTAETFTESIDKVGPFMDRMLPLRFPPMADLFRSIGITLGVVLCGTALSALLSVPIAYISARNTSPAPWLVPIGRAIGVVARAVPDVVLAMLFVLLFTLGSLPGILAIALHSIGMISKLFADAIEQIDEGPRHAVRATGASRAQEFWSGIFPQVLPSWIATTLHRADINLRGSVLLGYAGIVGLGYDLRLSLESLNYHKAMAFALVIFLLCVLFEIISTTIRAQLLGGPSRRTRRAAPSAGRVLTVETALRRPWTGDRIRSMVSIVAAVAALVGAVVISEAHWLDLFSFWKQIPLLVDRAWPPSIEPRTWSDVFDALTVTLEIAAAATLLSLVASLLVGPLAARNAAPSGVVRAASRLLLLIVRSIPELILAIVLIIISGLGPQAGTIALAFVGIGLLGKLIADSLEETPMGPQLAVRSVGGTRTQVFFSATARLSVPALVGHTLYLFDSNIRSATVLGIVAAGGIGYYLVDATRVSRYDQVTAFVIVLVLAVLVVEAISAIIRRALR</sequence>
<feature type="transmembrane region" description="Helical" evidence="7">
    <location>
        <begin position="21"/>
        <end position="42"/>
    </location>
</feature>
<keyword evidence="5 7" id="KW-1133">Transmembrane helix</keyword>
<keyword evidence="3" id="KW-1003">Cell membrane</keyword>